<organism evidence="3 4">
    <name type="scientific">Bradyrhizobium erythrophlei</name>
    <dbReference type="NCBI Taxonomy" id="1437360"/>
    <lineage>
        <taxon>Bacteria</taxon>
        <taxon>Pseudomonadati</taxon>
        <taxon>Pseudomonadota</taxon>
        <taxon>Alphaproteobacteria</taxon>
        <taxon>Hyphomicrobiales</taxon>
        <taxon>Nitrobacteraceae</taxon>
        <taxon>Bradyrhizobium</taxon>
    </lineage>
</organism>
<evidence type="ECO:0000256" key="1">
    <source>
        <dbReference type="SAM" id="MobiDB-lite"/>
    </source>
</evidence>
<name>A0A1M7UCZ3_9BRAD</name>
<gene>
    <name evidence="3" type="ORF">SAMN05444170_4522</name>
</gene>
<protein>
    <submittedName>
        <fullName evidence="3">Uncharacterized protein</fullName>
    </submittedName>
</protein>
<feature type="chain" id="PRO_5012297243" evidence="2">
    <location>
        <begin position="22"/>
        <end position="83"/>
    </location>
</feature>
<dbReference type="Proteomes" id="UP000184096">
    <property type="component" value="Chromosome I"/>
</dbReference>
<keyword evidence="2" id="KW-0732">Signal</keyword>
<keyword evidence="4" id="KW-1185">Reference proteome</keyword>
<sequence>MKPIQIAVAAAFLVTGATAHAQQSKMPGGPDAKQWVGDPMIKEPTDEQLKRSPGLARHDRGPTNGQLGGQPGEPQRGGNSNGG</sequence>
<feature type="compositionally biased region" description="Basic and acidic residues" evidence="1">
    <location>
        <begin position="40"/>
        <end position="61"/>
    </location>
</feature>
<evidence type="ECO:0000256" key="2">
    <source>
        <dbReference type="SAM" id="SignalP"/>
    </source>
</evidence>
<evidence type="ECO:0000313" key="3">
    <source>
        <dbReference type="EMBL" id="SHN80838.1"/>
    </source>
</evidence>
<reference evidence="4" key="1">
    <citation type="submission" date="2016-11" db="EMBL/GenBank/DDBJ databases">
        <authorList>
            <person name="Varghese N."/>
            <person name="Submissions S."/>
        </authorList>
    </citation>
    <scope>NUCLEOTIDE SEQUENCE [LARGE SCALE GENOMIC DNA]</scope>
    <source>
        <strain evidence="4">GAS401</strain>
    </source>
</reference>
<accession>A0A1M7UCZ3</accession>
<feature type="region of interest" description="Disordered" evidence="1">
    <location>
        <begin position="17"/>
        <end position="83"/>
    </location>
</feature>
<dbReference type="EMBL" id="LT670849">
    <property type="protein sequence ID" value="SHN80838.1"/>
    <property type="molecule type" value="Genomic_DNA"/>
</dbReference>
<proteinExistence type="predicted"/>
<feature type="signal peptide" evidence="2">
    <location>
        <begin position="1"/>
        <end position="21"/>
    </location>
</feature>
<evidence type="ECO:0000313" key="4">
    <source>
        <dbReference type="Proteomes" id="UP000184096"/>
    </source>
</evidence>
<dbReference type="AlphaFoldDB" id="A0A1M7UCZ3"/>